<dbReference type="Proteomes" id="UP000320776">
    <property type="component" value="Chromosome"/>
</dbReference>
<evidence type="ECO:0000256" key="3">
    <source>
        <dbReference type="ARBA" id="ARBA00022452"/>
    </source>
</evidence>
<dbReference type="GO" id="GO:0044718">
    <property type="term" value="P:siderophore transmembrane transport"/>
    <property type="evidence" value="ECO:0007669"/>
    <property type="project" value="TreeGrafter"/>
</dbReference>
<evidence type="ECO:0000313" key="15">
    <source>
        <dbReference type="EMBL" id="QDR82693.1"/>
    </source>
</evidence>
<dbReference type="InterPro" id="IPR036942">
    <property type="entry name" value="Beta-barrel_TonB_sf"/>
</dbReference>
<keyword evidence="3 10" id="KW-1134">Transmembrane beta strand</keyword>
<keyword evidence="6 11" id="KW-0798">TonB box</keyword>
<dbReference type="Pfam" id="PF07715">
    <property type="entry name" value="Plug"/>
    <property type="match status" value="1"/>
</dbReference>
<dbReference type="Pfam" id="PF00593">
    <property type="entry name" value="TonB_dep_Rec_b-barrel"/>
    <property type="match status" value="1"/>
</dbReference>
<dbReference type="KEGG" id="sted:SPTER_41230"/>
<gene>
    <name evidence="15" type="primary">btuB_17</name>
    <name evidence="15" type="ORF">SPTER_41230</name>
</gene>
<dbReference type="PANTHER" id="PTHR30069:SF29">
    <property type="entry name" value="HEMOGLOBIN AND HEMOGLOBIN-HAPTOGLOBIN-BINDING PROTEIN 1-RELATED"/>
    <property type="match status" value="1"/>
</dbReference>
<dbReference type="GO" id="GO:0009279">
    <property type="term" value="C:cell outer membrane"/>
    <property type="evidence" value="ECO:0007669"/>
    <property type="project" value="UniProtKB-SubCell"/>
</dbReference>
<dbReference type="InterPro" id="IPR037066">
    <property type="entry name" value="Plug_dom_sf"/>
</dbReference>
<evidence type="ECO:0000256" key="10">
    <source>
        <dbReference type="PROSITE-ProRule" id="PRU01360"/>
    </source>
</evidence>
<feature type="chain" id="PRO_5022175240" evidence="12">
    <location>
        <begin position="29"/>
        <end position="1596"/>
    </location>
</feature>
<evidence type="ECO:0000256" key="2">
    <source>
        <dbReference type="ARBA" id="ARBA00022448"/>
    </source>
</evidence>
<evidence type="ECO:0000256" key="8">
    <source>
        <dbReference type="ARBA" id="ARBA00023170"/>
    </source>
</evidence>
<feature type="domain" description="TonB-dependent receptor plug" evidence="14">
    <location>
        <begin position="53"/>
        <end position="157"/>
    </location>
</feature>
<protein>
    <submittedName>
        <fullName evidence="15">Vitamin B12 transporter BtuB</fullName>
    </submittedName>
</protein>
<sequence length="1596" mass="178458">MSKKRRARCAVAALLTANIFALWSGALAAEDTAKTRDIVVEADAAREEAKYESQSTTIITKEDIERKQAKSVEDIIFDETGVTRTVDAMGRVGVSIRGAEPRHTLILVDGQPVMGDFAKYSGAGDEVMRLGAENVERIEIIRGAASAKYGADAIGGVVNIITRKAASKPGLQVNAEGRRISGDGDIFPYQNIFLRADTGEVGKFRVGLYGSKREIMPVYGTTYFGGLAGGENVRNSLRYYGDIKNIGLIGSYEIDDRNKLEFNIDRLNEDLERYVKHSDSGMEPQQHFKREMDRNTYRLSYSGNNGGNTDWKIGLDYAKLNEDDLTLSSRYSNSQYEGKNTLNYIDDIEHKQWNLKASANTQVNDRHLLTYGFGYIKENGVGSRLKSAPDTYTRYIDPWDYDKNLYTKGGTGAPASNVHDYELVRNEAGVPYYDQDYEWYGARDENGANIVPSFTYLDFLEYTAYATGAPADVVARRDAFALQLKAENPSLTLSNASAINHYYADWYRDATYNGKTFQEEYNSRQNRQQVGRAEIKKQHFFLQDTWQVDADTILAPIFRVDHSNLFGTNATFNMGLTHNINGNANRRFKANIGTGYTEPGMGELYYNWEMYAGMPVDIFKGKLGYYWVGNPDLKPEKSVNFDIGIEGENKNTSARFNVFHNRIDDYMSTYFTGYLMDFGPTDSEGWKWLAPPDMIYSFKNIGKAEITGAEAEVQQKFGRHWTGKLGYTYLYALNKSDPDMPRQLLDKPQHKVDIGITYENLKGGWRSSLWGNYYINMLDSNSVANNGNYLEYDENGDLKYNFAEGGKQTYEKKTFGLWNLLIQKDLSKDSLAYFGIDNLFNHRDDDRAFQERVYKIGLNMKFGAAAGSKKEADSQTDSAATDAPAATQAAENWFIEKPFDADKKEGVELIGDYQARWNANTGKNKPEARETAGASVGDAAKNIFEKADHGFEQRLRVGIDARIGDKTNVTVLGSAAGMSGVDTAYDAAGSKGLNEQRLEKAEITQNVKKWDFTAGRLTEPLGVTGYWFDKEYDGGRAVWTNKQTQVRIGYGDFSHSTGITDSAYTHATHQVFFRAPTRTEWLGYDTNDYPEEGAPYKDKVVSVDGYQGLYQKLAQAASLEEQQQIINQYLEVIKQDDPAAYDTITSMQMNPSINTFAWQKVTVTAEGTGEKLGEYIVMVNPSGNNSFRTTERVSYADFFDQEALEAAAAGTWDKIEPSLEASGVTREWIGQNNSVFLSEGYYNFTTTFLGYGEYTGDEIFRELAVRDWAIPVDEFDASAFTVLTKDEAKAKAITSLWDSQNTFKQLWTRVNYSPSTGGFPEGRITGGADVGVTVRNIISNMANVVTWGPEDRSSLPLELLEQLEGKVIRVSGTVLVQDRIPAIHNAAFVQAKQQLGDNLGIQAWYLRSVNDKQHGIAVANGDTNDVYTFDQLANVVGVGAKWKLNDQITFSYDRGRNLTDFGRFMNGKTLYSHTAGTSDFALAGRQAGGTPRFWVARVDIGRSDTEQPGSWNAFADYKHFEHGSFFGGNGTEGVPDRYLDGIRSVTVGAGYVPAKDFLLEAFYTFDAKGTGKRDTLYGPENFKLGDYTRVQLTRRF</sequence>
<keyword evidence="5 12" id="KW-0732">Signal</keyword>
<evidence type="ECO:0000256" key="9">
    <source>
        <dbReference type="ARBA" id="ARBA00023237"/>
    </source>
</evidence>
<evidence type="ECO:0000256" key="4">
    <source>
        <dbReference type="ARBA" id="ARBA00022692"/>
    </source>
</evidence>
<evidence type="ECO:0000256" key="5">
    <source>
        <dbReference type="ARBA" id="ARBA00022729"/>
    </source>
</evidence>
<evidence type="ECO:0000313" key="16">
    <source>
        <dbReference type="Proteomes" id="UP000320776"/>
    </source>
</evidence>
<evidence type="ECO:0000259" key="13">
    <source>
        <dbReference type="Pfam" id="PF00593"/>
    </source>
</evidence>
<dbReference type="Gene3D" id="2.40.170.20">
    <property type="entry name" value="TonB-dependent receptor, beta-barrel domain"/>
    <property type="match status" value="2"/>
</dbReference>
<comment type="subcellular location">
    <subcellularLocation>
        <location evidence="1 10">Cell outer membrane</location>
        <topology evidence="1 10">Multi-pass membrane protein</topology>
    </subcellularLocation>
</comment>
<evidence type="ECO:0000256" key="12">
    <source>
        <dbReference type="SAM" id="SignalP"/>
    </source>
</evidence>
<evidence type="ECO:0000256" key="11">
    <source>
        <dbReference type="RuleBase" id="RU003357"/>
    </source>
</evidence>
<name>A0A517DZB3_9FIRM</name>
<accession>A0A517DZB3</accession>
<evidence type="ECO:0000256" key="7">
    <source>
        <dbReference type="ARBA" id="ARBA00023136"/>
    </source>
</evidence>
<proteinExistence type="inferred from homology"/>
<dbReference type="PANTHER" id="PTHR30069">
    <property type="entry name" value="TONB-DEPENDENT OUTER MEMBRANE RECEPTOR"/>
    <property type="match status" value="1"/>
</dbReference>
<dbReference type="PROSITE" id="PS52016">
    <property type="entry name" value="TONB_DEPENDENT_REC_3"/>
    <property type="match status" value="1"/>
</dbReference>
<keyword evidence="2 10" id="KW-0813">Transport</keyword>
<dbReference type="InterPro" id="IPR000531">
    <property type="entry name" value="Beta-barrel_TonB"/>
</dbReference>
<evidence type="ECO:0000259" key="14">
    <source>
        <dbReference type="Pfam" id="PF07715"/>
    </source>
</evidence>
<dbReference type="SUPFAM" id="SSF56935">
    <property type="entry name" value="Porins"/>
    <property type="match status" value="1"/>
</dbReference>
<keyword evidence="8" id="KW-0675">Receptor</keyword>
<dbReference type="EMBL" id="CP036259">
    <property type="protein sequence ID" value="QDR82693.1"/>
    <property type="molecule type" value="Genomic_DNA"/>
</dbReference>
<evidence type="ECO:0000256" key="1">
    <source>
        <dbReference type="ARBA" id="ARBA00004571"/>
    </source>
</evidence>
<feature type="domain" description="TonB-dependent receptor-like beta-barrel" evidence="13">
    <location>
        <begin position="390"/>
        <end position="839"/>
    </location>
</feature>
<dbReference type="RefSeq" id="WP_211367344.1">
    <property type="nucleotide sequence ID" value="NZ_CP036259.1"/>
</dbReference>
<keyword evidence="16" id="KW-1185">Reference proteome</keyword>
<reference evidence="15 16" key="1">
    <citation type="submission" date="2019-02" db="EMBL/GenBank/DDBJ databases">
        <title>Closed genome of Sporomusa termitida DSM 4440.</title>
        <authorList>
            <person name="Poehlein A."/>
            <person name="Daniel R."/>
        </authorList>
    </citation>
    <scope>NUCLEOTIDE SEQUENCE [LARGE SCALE GENOMIC DNA]</scope>
    <source>
        <strain evidence="15 16">DSM 4440</strain>
    </source>
</reference>
<comment type="similarity">
    <text evidence="10 11">Belongs to the TonB-dependent receptor family.</text>
</comment>
<feature type="signal peptide" evidence="12">
    <location>
        <begin position="1"/>
        <end position="28"/>
    </location>
</feature>
<dbReference type="InterPro" id="IPR039426">
    <property type="entry name" value="TonB-dep_rcpt-like"/>
</dbReference>
<keyword evidence="9 10" id="KW-0998">Cell outer membrane</keyword>
<keyword evidence="4 10" id="KW-0812">Transmembrane</keyword>
<organism evidence="15 16">
    <name type="scientific">Sporomusa termitida</name>
    <dbReference type="NCBI Taxonomy" id="2377"/>
    <lineage>
        <taxon>Bacteria</taxon>
        <taxon>Bacillati</taxon>
        <taxon>Bacillota</taxon>
        <taxon>Negativicutes</taxon>
        <taxon>Selenomonadales</taxon>
        <taxon>Sporomusaceae</taxon>
        <taxon>Sporomusa</taxon>
    </lineage>
</organism>
<dbReference type="InterPro" id="IPR012910">
    <property type="entry name" value="Plug_dom"/>
</dbReference>
<dbReference type="Gene3D" id="2.170.130.10">
    <property type="entry name" value="TonB-dependent receptor, plug domain"/>
    <property type="match status" value="1"/>
</dbReference>
<keyword evidence="7 10" id="KW-0472">Membrane</keyword>
<evidence type="ECO:0000256" key="6">
    <source>
        <dbReference type="ARBA" id="ARBA00023077"/>
    </source>
</evidence>
<dbReference type="GO" id="GO:0015344">
    <property type="term" value="F:siderophore uptake transmembrane transporter activity"/>
    <property type="evidence" value="ECO:0007669"/>
    <property type="project" value="TreeGrafter"/>
</dbReference>